<dbReference type="Pfam" id="PF13574">
    <property type="entry name" value="Reprolysin_2"/>
    <property type="match status" value="1"/>
</dbReference>
<evidence type="ECO:0000256" key="14">
    <source>
        <dbReference type="ARBA" id="ARBA00022685"/>
    </source>
</evidence>
<evidence type="ECO:0000256" key="17">
    <source>
        <dbReference type="ARBA" id="ARBA00022723"/>
    </source>
</evidence>
<keyword evidence="32" id="KW-0865">Zymogen</keyword>
<evidence type="ECO:0000256" key="41">
    <source>
        <dbReference type="ARBA" id="ARBA00082286"/>
    </source>
</evidence>
<comment type="cofactor">
    <cofactor evidence="5">
        <name>Zn(2+)</name>
        <dbReference type="ChEBI" id="CHEBI:29105"/>
    </cofactor>
</comment>
<keyword evidence="18" id="KW-0732">Signal</keyword>
<evidence type="ECO:0000256" key="23">
    <source>
        <dbReference type="ARBA" id="ARBA00022833"/>
    </source>
</evidence>
<dbReference type="GO" id="GO:0006509">
    <property type="term" value="P:membrane protein ectodomain proteolysis"/>
    <property type="evidence" value="ECO:0007669"/>
    <property type="project" value="TreeGrafter"/>
</dbReference>
<keyword evidence="15 44" id="KW-0812">Transmembrane</keyword>
<protein>
    <recommendedName>
        <fullName evidence="11">Disintegrin and metalloproteinase domain-containing protein 10</fullName>
        <ecNumber evidence="9">3.1.4.1</ecNumber>
        <ecNumber evidence="10">3.4.24.81</ecNumber>
    </recommendedName>
    <alternativeName>
        <fullName evidence="40">FANCD2/FANCI-associated nuclease 1</fullName>
    </alternativeName>
    <alternativeName>
        <fullName evidence="39">Fanconi-associated nuclease 1</fullName>
    </alternativeName>
    <alternativeName>
        <fullName evidence="38">Kuzbanian protein homolog</fullName>
    </alternativeName>
    <alternativeName>
        <fullName evidence="41">Myotubularin-related protein 15</fullName>
    </alternativeName>
</protein>
<accession>A0AAV2KY45</accession>
<feature type="domain" description="Peptidase M12B" evidence="46">
    <location>
        <begin position="985"/>
        <end position="1221"/>
    </location>
</feature>
<dbReference type="InterPro" id="IPR001590">
    <property type="entry name" value="Peptidase_M12B"/>
</dbReference>
<comment type="cofactor">
    <cofactor evidence="4">
        <name>Mg(2+)</name>
        <dbReference type="ChEBI" id="CHEBI:18420"/>
    </cofactor>
</comment>
<evidence type="ECO:0000256" key="26">
    <source>
        <dbReference type="ARBA" id="ARBA00022976"/>
    </source>
</evidence>
<dbReference type="InterPro" id="IPR036436">
    <property type="entry name" value="Disintegrin_dom_sf"/>
</dbReference>
<feature type="compositionally biased region" description="Low complexity" evidence="43">
    <location>
        <begin position="1515"/>
        <end position="1532"/>
    </location>
</feature>
<dbReference type="Gene3D" id="3.40.390.10">
    <property type="entry name" value="Collagenase (Catalytic Domain)"/>
    <property type="match status" value="1"/>
</dbReference>
<keyword evidence="14" id="KW-0165">Cleavage on pair of basic residues</keyword>
<dbReference type="CDD" id="cd04270">
    <property type="entry name" value="ZnMc_TACE_like"/>
    <property type="match status" value="1"/>
</dbReference>
<evidence type="ECO:0000313" key="48">
    <source>
        <dbReference type="Proteomes" id="UP001497482"/>
    </source>
</evidence>
<evidence type="ECO:0000256" key="10">
    <source>
        <dbReference type="ARBA" id="ARBA00012332"/>
    </source>
</evidence>
<keyword evidence="22" id="KW-0378">Hydrolase</keyword>
<dbReference type="SMART" id="SM00050">
    <property type="entry name" value="DISIN"/>
    <property type="match status" value="1"/>
</dbReference>
<evidence type="ECO:0000256" key="40">
    <source>
        <dbReference type="ARBA" id="ARBA00075355"/>
    </source>
</evidence>
<comment type="cofactor">
    <cofactor evidence="3">
        <name>Mn(2+)</name>
        <dbReference type="ChEBI" id="CHEBI:29035"/>
    </cofactor>
</comment>
<dbReference type="InterPro" id="IPR049132">
    <property type="entry name" value="FAN1-like_euk"/>
</dbReference>
<dbReference type="GO" id="GO:1902945">
    <property type="term" value="F:metalloendopeptidase activity involved in amyloid precursor protein catabolic process"/>
    <property type="evidence" value="ECO:0007669"/>
    <property type="project" value="TreeGrafter"/>
</dbReference>
<comment type="caution">
    <text evidence="42">Lacks conserved residue(s) required for the propagation of feature annotation.</text>
</comment>
<dbReference type="CDD" id="cd22326">
    <property type="entry name" value="FAN1-like"/>
    <property type="match status" value="1"/>
</dbReference>
<evidence type="ECO:0000256" key="38">
    <source>
        <dbReference type="ARBA" id="ARBA00032724"/>
    </source>
</evidence>
<dbReference type="GO" id="GO:0005634">
    <property type="term" value="C:nucleus"/>
    <property type="evidence" value="ECO:0007669"/>
    <property type="project" value="UniProtKB-SubCell"/>
</dbReference>
<keyword evidence="26" id="KW-0914">Notch signaling pathway</keyword>
<evidence type="ECO:0000256" key="31">
    <source>
        <dbReference type="ARBA" id="ARBA00023136"/>
    </source>
</evidence>
<keyword evidence="36" id="KW-0464">Manganese</keyword>
<comment type="catalytic activity">
    <reaction evidence="2">
        <text>Endopeptidase of broad specificity.</text>
        <dbReference type="EC" id="3.4.24.81"/>
    </reaction>
</comment>
<reference evidence="47 48" key="1">
    <citation type="submission" date="2024-04" db="EMBL/GenBank/DDBJ databases">
        <authorList>
            <person name="Waldvogel A.-M."/>
            <person name="Schoenle A."/>
        </authorList>
    </citation>
    <scope>NUCLEOTIDE SEQUENCE [LARGE SCALE GENOMIC DNA]</scope>
</reference>
<evidence type="ECO:0000256" key="43">
    <source>
        <dbReference type="SAM" id="MobiDB-lite"/>
    </source>
</evidence>
<dbReference type="EC" id="3.1.4.1" evidence="9"/>
<evidence type="ECO:0000256" key="22">
    <source>
        <dbReference type="ARBA" id="ARBA00022801"/>
    </source>
</evidence>
<dbReference type="PANTHER" id="PTHR45702:SF4">
    <property type="entry name" value="DISINTEGRIN AND METALLOPROTEINASE DOMAIN-CONTAINING PROTEIN 10"/>
    <property type="match status" value="1"/>
</dbReference>
<evidence type="ECO:0000256" key="12">
    <source>
        <dbReference type="ARBA" id="ARBA00022553"/>
    </source>
</evidence>
<evidence type="ECO:0000256" key="20">
    <source>
        <dbReference type="ARBA" id="ARBA00022763"/>
    </source>
</evidence>
<dbReference type="GO" id="GO:0004528">
    <property type="term" value="F:phosphodiesterase I activity"/>
    <property type="evidence" value="ECO:0007669"/>
    <property type="project" value="UniProtKB-EC"/>
</dbReference>
<evidence type="ECO:0000256" key="25">
    <source>
        <dbReference type="ARBA" id="ARBA00022842"/>
    </source>
</evidence>
<dbReference type="Pfam" id="PF00200">
    <property type="entry name" value="Disintegrin"/>
    <property type="match status" value="1"/>
</dbReference>
<dbReference type="GO" id="GO:0007219">
    <property type="term" value="P:Notch signaling pathway"/>
    <property type="evidence" value="ECO:0007669"/>
    <property type="project" value="UniProtKB-KW"/>
</dbReference>
<dbReference type="Pfam" id="PF21299">
    <property type="entry name" value="ADAM10_Cys-rich"/>
    <property type="match status" value="1"/>
</dbReference>
<keyword evidence="30" id="KW-0175">Coiled coil</keyword>
<evidence type="ECO:0000256" key="11">
    <source>
        <dbReference type="ARBA" id="ARBA00020518"/>
    </source>
</evidence>
<keyword evidence="21" id="KW-0863">Zinc-finger</keyword>
<feature type="binding site" evidence="42">
    <location>
        <position position="1148"/>
    </location>
    <ligand>
        <name>Zn(2+)</name>
        <dbReference type="ChEBI" id="CHEBI:29105"/>
        <note>catalytic</note>
    </ligand>
</feature>
<evidence type="ECO:0000313" key="47">
    <source>
        <dbReference type="EMBL" id="CAL1594932.1"/>
    </source>
</evidence>
<evidence type="ECO:0000256" key="37">
    <source>
        <dbReference type="ARBA" id="ARBA00023242"/>
    </source>
</evidence>
<dbReference type="Pfam" id="PF08774">
    <property type="entry name" value="VRR_NUC"/>
    <property type="match status" value="1"/>
</dbReference>
<comment type="catalytic activity">
    <reaction evidence="1">
        <text>Hydrolytically removes 5'-nucleotides successively from the 3'-hydroxy termini of 3'-hydroxy-terminated oligonucleotides.</text>
        <dbReference type="EC" id="3.1.4.1"/>
    </reaction>
</comment>
<dbReference type="Gene3D" id="4.10.70.10">
    <property type="entry name" value="Disintegrin domain"/>
    <property type="match status" value="1"/>
</dbReference>
<dbReference type="Pfam" id="PF21170">
    <property type="entry name" value="FAN1_TPR"/>
    <property type="match status" value="1"/>
</dbReference>
<dbReference type="InterPro" id="IPR049126">
    <property type="entry name" value="FAN1-like_TPR"/>
</dbReference>
<dbReference type="Pfam" id="PF21315">
    <property type="entry name" value="FAN1_HTH"/>
    <property type="match status" value="1"/>
</dbReference>
<dbReference type="FunFam" id="3.40.390.10:FF:000011">
    <property type="entry name" value="Disintegrin and metalloproteinase domain-containing protein 10"/>
    <property type="match status" value="1"/>
</dbReference>
<evidence type="ECO:0000256" key="33">
    <source>
        <dbReference type="ARBA" id="ARBA00023157"/>
    </source>
</evidence>
<dbReference type="Gene3D" id="3.40.1350.10">
    <property type="match status" value="1"/>
</dbReference>
<keyword evidence="16" id="KW-0540">Nuclease</keyword>
<proteinExistence type="inferred from homology"/>
<keyword evidence="35" id="KW-0234">DNA repair</keyword>
<dbReference type="EMBL" id="OZ035842">
    <property type="protein sequence ID" value="CAL1594932.1"/>
    <property type="molecule type" value="Genomic_DNA"/>
</dbReference>
<evidence type="ECO:0000256" key="44">
    <source>
        <dbReference type="SAM" id="Phobius"/>
    </source>
</evidence>
<dbReference type="InterPro" id="IPR011856">
    <property type="entry name" value="tRNA_endonuc-like_dom_sf"/>
</dbReference>
<dbReference type="PROSITE" id="PS50214">
    <property type="entry name" value="DISINTEGRIN_2"/>
    <property type="match status" value="1"/>
</dbReference>
<evidence type="ECO:0000256" key="7">
    <source>
        <dbReference type="ARBA" id="ARBA00004479"/>
    </source>
</evidence>
<evidence type="ECO:0000256" key="6">
    <source>
        <dbReference type="ARBA" id="ARBA00004123"/>
    </source>
</evidence>
<dbReference type="GO" id="GO:0017124">
    <property type="term" value="F:SH3 domain binding"/>
    <property type="evidence" value="ECO:0007669"/>
    <property type="project" value="UniProtKB-KW"/>
</dbReference>
<feature type="binding site" evidence="42">
    <location>
        <position position="1158"/>
    </location>
    <ligand>
        <name>Zn(2+)</name>
        <dbReference type="ChEBI" id="CHEBI:29105"/>
        <note>catalytic</note>
    </ligand>
</feature>
<evidence type="ECO:0000256" key="42">
    <source>
        <dbReference type="PROSITE-ProRule" id="PRU00276"/>
    </source>
</evidence>
<evidence type="ECO:0000256" key="1">
    <source>
        <dbReference type="ARBA" id="ARBA00000983"/>
    </source>
</evidence>
<feature type="compositionally biased region" description="Basic and acidic residues" evidence="43">
    <location>
        <begin position="8"/>
        <end position="24"/>
    </location>
</feature>
<feature type="domain" description="Disintegrin" evidence="45">
    <location>
        <begin position="1222"/>
        <end position="1316"/>
    </location>
</feature>
<gene>
    <name evidence="47" type="ORF">KC01_LOCUS23833</name>
</gene>
<dbReference type="InterPro" id="IPR051489">
    <property type="entry name" value="ADAM_Metalloproteinase"/>
</dbReference>
<dbReference type="GO" id="GO:0097060">
    <property type="term" value="C:synaptic membrane"/>
    <property type="evidence" value="ECO:0007669"/>
    <property type="project" value="TreeGrafter"/>
</dbReference>
<dbReference type="FunFam" id="4.10.70.10:FF:000002">
    <property type="entry name" value="disintegrin and metalloproteinase domain-containing protein 10"/>
    <property type="match status" value="1"/>
</dbReference>
<keyword evidence="20" id="KW-0227">DNA damage</keyword>
<evidence type="ECO:0000256" key="28">
    <source>
        <dbReference type="ARBA" id="ARBA00023036"/>
    </source>
</evidence>
<dbReference type="PROSITE" id="PS50215">
    <property type="entry name" value="ADAM_MEPRO"/>
    <property type="match status" value="1"/>
</dbReference>
<evidence type="ECO:0000256" key="5">
    <source>
        <dbReference type="ARBA" id="ARBA00001947"/>
    </source>
</evidence>
<evidence type="ECO:0000256" key="9">
    <source>
        <dbReference type="ARBA" id="ARBA00012029"/>
    </source>
</evidence>
<dbReference type="InterPro" id="IPR049138">
    <property type="entry name" value="Fan1_SAP_met"/>
</dbReference>
<dbReference type="Proteomes" id="UP001497482">
    <property type="component" value="Chromosome 20"/>
</dbReference>
<evidence type="ECO:0000256" key="3">
    <source>
        <dbReference type="ARBA" id="ARBA00001936"/>
    </source>
</evidence>
<evidence type="ECO:0000256" key="32">
    <source>
        <dbReference type="ARBA" id="ARBA00023145"/>
    </source>
</evidence>
<keyword evidence="37" id="KW-0539">Nucleus</keyword>
<dbReference type="InterPro" id="IPR034025">
    <property type="entry name" value="ADAM10_ADAM17"/>
</dbReference>
<evidence type="ECO:0000259" key="45">
    <source>
        <dbReference type="PROSITE" id="PS50214"/>
    </source>
</evidence>
<keyword evidence="13" id="KW-0645">Protease</keyword>
<dbReference type="SUPFAM" id="SSF55486">
    <property type="entry name" value="Metalloproteases ('zincins'), catalytic domain"/>
    <property type="match status" value="1"/>
</dbReference>
<dbReference type="InterPro" id="IPR024079">
    <property type="entry name" value="MetalloPept_cat_dom_sf"/>
</dbReference>
<dbReference type="EC" id="3.4.24.81" evidence="10"/>
<keyword evidence="31 44" id="KW-0472">Membrane</keyword>
<sequence>MVINVEPIKNESQESEFEKNATDESSKSTHLPYYLRNFLTVLQAVLENEDDRILFNDEDMSLIHAFEKLSDMGQKLYVRLFQRKLKWLQVAKLDYEEISCDLAPVARELVQQRFLQSENDLDDLGEALDLLPAPELKSLAKTFHLGNSGTQKQQLLEGLLRLSKQKSLFTMAPGQNNIGAVMLKRAKHLAGSCIRLNRGPRAVFSRVLLLFSLTDSLDEEEMAASGQSQLYTILLVKSGRLAFPDYTVERKAKVFLDRDDLIRYEASMRALQEVTTAMQNGQWEEAFELYTSAKAVWQELRENHDFCYQEELPVFLRSFSTGWAYTRLLSRGVEILQRLRRYEDAVVELQSLLSQDVYCQDSRGRWWDRLALNLHQHLKKPQQAICAMRDGLADPLVRTGHKLSLHQRAVRMRDSASCKKYSSKLRDLPTILVQDVKHVTIQGQLFPHEGGTGKSRFLIPMKGNSDESSDATVICSVEDLSLAHYQKQGFNEGIHGEGSTFSTLFALLLWDIIFMPGIPDVFRNPYQTCPLDLYTDCFYENRKEAIDSRVDLVSSASVELLHSMLEEVWTTQEGKVCSLVSWERFSSLQQTQSLVSCLCGPFLAGVILRMAKDYRHCRGGLPDLVVWNTSNNTYKLVEVKGPSDRLSQKQQIWLDELQKLGADVEVCHVTATGAKGSHRGVAVSAQHRSMDLRVVGSYRPSGAGQSLLLHQRMLLCSCLHTWICGAVWSECGQGLLMGEGIPVSMRLTSARSRGGDERKLHKHTGHMVLLKLFLFVYLVKYTEGHYRNPLNTFILHYEGLSYDTDLVHHHHQRAKRALSHEDKFLHLDFHAHGRHFNLRMKRDASLFAQDLKVEVSGEEIPYDTSHIYTGEIYGEKNTLTHGSIVDGKFEGFIQSYMGTYYVEPADRYLKGKNVPFHSVMYHEDDIHYPHKYGPEGGCANSSVFERMRKYQSSAVPEPIKDVHTDEDSDGPVLLRRRRMAQAEKNTCQLFIQTDHLFFKFYKTREAVIAQISSHVKAIDAIYQGTDFMGIRNISFMVKRIRINTTSDERDRSNPFRFANIGVEKFLELNSEQNHDDYCLAYVFTDRDFDDGVLGLAWVGAPSGSSGGICEKSKLYSDGKKKSLNTGIITVQNYASHVPPKVSHITFAHEVGHNFGSPHDSGAECTPGESKSQDKKEKGNYIMYARATSGDKLNNNKFSICSVRNISQVLEKKRGNCFVESGQPICGNGLVENGEECDCGYSDQCRDQCCYDANQPDNKKCKLKPGKVCSPSQGPCCMPECSYKGKNEKCREESECAHQGMCNGGSAQCPTSEPKANFTACHGETQVCLNGGCSGSICEKYGLEACTCASQDGKDETELCHVCCMEKMNPNTCSSTGSERLARFFNKKVTTLPAGSPCNDFKGYCDVFMKCRLVDADGPLARLKKAIFNPELYENIAEWIVAHWWAVLLMGIALIMLMAGFIKICSVHTPSSNPKLPPPKPLPGTLKRRRAQQQVQQQSRDAHSGHAGGHGGGRGQQQQQRQPSRPSQQQQQQQRHHRQPRENYQMGQMRR</sequence>
<evidence type="ECO:0000256" key="15">
    <source>
        <dbReference type="ARBA" id="ARBA00022692"/>
    </source>
</evidence>
<feature type="region of interest" description="Disordered" evidence="43">
    <location>
        <begin position="1468"/>
        <end position="1550"/>
    </location>
</feature>
<evidence type="ECO:0000256" key="24">
    <source>
        <dbReference type="ARBA" id="ARBA00022839"/>
    </source>
</evidence>
<dbReference type="GO" id="GO:0006281">
    <property type="term" value="P:DNA repair"/>
    <property type="evidence" value="ECO:0007669"/>
    <property type="project" value="UniProtKB-KW"/>
</dbReference>
<dbReference type="SMART" id="SM00990">
    <property type="entry name" value="VRR_NUC"/>
    <property type="match status" value="1"/>
</dbReference>
<evidence type="ECO:0000256" key="2">
    <source>
        <dbReference type="ARBA" id="ARBA00001809"/>
    </source>
</evidence>
<feature type="region of interest" description="Disordered" evidence="43">
    <location>
        <begin position="1"/>
        <end position="24"/>
    </location>
</feature>
<keyword evidence="34" id="KW-0325">Glycoprotein</keyword>
<keyword evidence="24" id="KW-0269">Exonuclease</keyword>
<evidence type="ECO:0000256" key="35">
    <source>
        <dbReference type="ARBA" id="ARBA00023204"/>
    </source>
</evidence>
<feature type="active site" evidence="42">
    <location>
        <position position="1149"/>
    </location>
</feature>
<keyword evidence="12" id="KW-0597">Phosphoprotein</keyword>
<keyword evidence="29" id="KW-0482">Metalloprotease</keyword>
<feature type="region of interest" description="Disordered" evidence="43">
    <location>
        <begin position="1157"/>
        <end position="1176"/>
    </location>
</feature>
<comment type="similarity">
    <text evidence="8">Belongs to the FAN1 family.</text>
</comment>
<evidence type="ECO:0000256" key="8">
    <source>
        <dbReference type="ARBA" id="ARBA00005533"/>
    </source>
</evidence>
<evidence type="ECO:0000256" key="30">
    <source>
        <dbReference type="ARBA" id="ARBA00023054"/>
    </source>
</evidence>
<evidence type="ECO:0000256" key="4">
    <source>
        <dbReference type="ARBA" id="ARBA00001946"/>
    </source>
</evidence>
<dbReference type="InterPro" id="IPR049038">
    <property type="entry name" value="ADAM10_Cys-rich"/>
</dbReference>
<dbReference type="GO" id="GO:0004519">
    <property type="term" value="F:endonuclease activity"/>
    <property type="evidence" value="ECO:0007669"/>
    <property type="project" value="UniProtKB-KW"/>
</dbReference>
<evidence type="ECO:0000256" key="18">
    <source>
        <dbReference type="ARBA" id="ARBA00022729"/>
    </source>
</evidence>
<keyword evidence="48" id="KW-1185">Reference proteome</keyword>
<dbReference type="PANTHER" id="PTHR45702">
    <property type="entry name" value="ADAM10/ADAM17 METALLOPEPTIDASE FAMILY MEMBER"/>
    <property type="match status" value="1"/>
</dbReference>
<evidence type="ECO:0000256" key="27">
    <source>
        <dbReference type="ARBA" id="ARBA00022989"/>
    </source>
</evidence>
<organism evidence="47 48">
    <name type="scientific">Knipowitschia caucasica</name>
    <name type="common">Caucasian dwarf goby</name>
    <name type="synonym">Pomatoschistus caucasicus</name>
    <dbReference type="NCBI Taxonomy" id="637954"/>
    <lineage>
        <taxon>Eukaryota</taxon>
        <taxon>Metazoa</taxon>
        <taxon>Chordata</taxon>
        <taxon>Craniata</taxon>
        <taxon>Vertebrata</taxon>
        <taxon>Euteleostomi</taxon>
        <taxon>Actinopterygii</taxon>
        <taxon>Neopterygii</taxon>
        <taxon>Teleostei</taxon>
        <taxon>Neoteleostei</taxon>
        <taxon>Acanthomorphata</taxon>
        <taxon>Gobiaria</taxon>
        <taxon>Gobiiformes</taxon>
        <taxon>Gobioidei</taxon>
        <taxon>Gobiidae</taxon>
        <taxon>Gobiinae</taxon>
        <taxon>Knipowitschia</taxon>
    </lineage>
</organism>
<evidence type="ECO:0000256" key="13">
    <source>
        <dbReference type="ARBA" id="ARBA00022670"/>
    </source>
</evidence>
<keyword evidence="33" id="KW-1015">Disulfide bond</keyword>
<dbReference type="InterPro" id="IPR049125">
    <property type="entry name" value="FAN1-like_WH"/>
</dbReference>
<dbReference type="GO" id="GO:0008270">
    <property type="term" value="F:zinc ion binding"/>
    <property type="evidence" value="ECO:0007669"/>
    <property type="project" value="UniProtKB-KW"/>
</dbReference>
<dbReference type="InterPro" id="IPR014883">
    <property type="entry name" value="VRR_NUC"/>
</dbReference>
<evidence type="ECO:0000256" key="36">
    <source>
        <dbReference type="ARBA" id="ARBA00023211"/>
    </source>
</evidence>
<evidence type="ECO:0000256" key="16">
    <source>
        <dbReference type="ARBA" id="ARBA00022722"/>
    </source>
</evidence>
<name>A0AAV2KY45_KNICA</name>
<evidence type="ECO:0000256" key="19">
    <source>
        <dbReference type="ARBA" id="ARBA00022759"/>
    </source>
</evidence>
<keyword evidence="19" id="KW-0255">Endonuclease</keyword>
<feature type="transmembrane region" description="Helical" evidence="44">
    <location>
        <begin position="1441"/>
        <end position="1461"/>
    </location>
</feature>
<feature type="binding site" evidence="42">
    <location>
        <position position="1152"/>
    </location>
    <ligand>
        <name>Zn(2+)</name>
        <dbReference type="ChEBI" id="CHEBI:29105"/>
        <note>catalytic</note>
    </ligand>
</feature>
<dbReference type="GO" id="GO:0003676">
    <property type="term" value="F:nucleic acid binding"/>
    <property type="evidence" value="ECO:0007669"/>
    <property type="project" value="InterPro"/>
</dbReference>
<evidence type="ECO:0000256" key="34">
    <source>
        <dbReference type="ARBA" id="ARBA00023180"/>
    </source>
</evidence>
<dbReference type="InterPro" id="IPR001762">
    <property type="entry name" value="Disintegrin_dom"/>
</dbReference>
<keyword evidence="25" id="KW-0460">Magnesium</keyword>
<evidence type="ECO:0000256" key="21">
    <source>
        <dbReference type="ARBA" id="ARBA00022771"/>
    </source>
</evidence>
<keyword evidence="27 44" id="KW-1133">Transmembrane helix</keyword>
<dbReference type="Pfam" id="PF21169">
    <property type="entry name" value="Fan1_SAP"/>
    <property type="match status" value="1"/>
</dbReference>
<keyword evidence="28" id="KW-0729">SH3-binding</keyword>
<feature type="compositionally biased region" description="Gly residues" evidence="43">
    <location>
        <begin position="1505"/>
        <end position="1514"/>
    </location>
</feature>
<comment type="subcellular location">
    <subcellularLocation>
        <location evidence="7">Membrane</location>
        <topology evidence="7">Single-pass type I membrane protein</topology>
    </subcellularLocation>
    <subcellularLocation>
        <location evidence="6">Nucleus</location>
    </subcellularLocation>
</comment>
<evidence type="ECO:0000256" key="39">
    <source>
        <dbReference type="ARBA" id="ARBA00069053"/>
    </source>
</evidence>
<dbReference type="SUPFAM" id="SSF57552">
    <property type="entry name" value="Blood coagulation inhibitor (disintegrin)"/>
    <property type="match status" value="1"/>
</dbReference>
<dbReference type="FunFam" id="3.40.1350.10:FF:000004">
    <property type="entry name" value="Fanconi-associated nuclease"/>
    <property type="match status" value="1"/>
</dbReference>
<keyword evidence="17 42" id="KW-0479">Metal-binding</keyword>
<keyword evidence="23 42" id="KW-0862">Zinc</keyword>
<evidence type="ECO:0000256" key="29">
    <source>
        <dbReference type="ARBA" id="ARBA00023049"/>
    </source>
</evidence>
<evidence type="ECO:0000259" key="46">
    <source>
        <dbReference type="PROSITE" id="PS50215"/>
    </source>
</evidence>